<protein>
    <submittedName>
        <fullName evidence="3">Uncharacterized protein</fullName>
    </submittedName>
</protein>
<comment type="caution">
    <text evidence="3">The sequence shown here is derived from an EMBL/GenBank/DDBJ whole genome shotgun (WGS) entry which is preliminary data.</text>
</comment>
<evidence type="ECO:0000313" key="4">
    <source>
        <dbReference type="Proteomes" id="UP000475325"/>
    </source>
</evidence>
<feature type="compositionally biased region" description="Low complexity" evidence="1">
    <location>
        <begin position="206"/>
        <end position="232"/>
    </location>
</feature>
<keyword evidence="2" id="KW-0472">Membrane</keyword>
<accession>A0A7C8JJQ9</accession>
<keyword evidence="2" id="KW-1133">Transmembrane helix</keyword>
<dbReference type="EMBL" id="WIQW01000001">
    <property type="protein sequence ID" value="KAF3113382.1"/>
    <property type="molecule type" value="Genomic_DNA"/>
</dbReference>
<evidence type="ECO:0000256" key="2">
    <source>
        <dbReference type="SAM" id="Phobius"/>
    </source>
</evidence>
<dbReference type="AlphaFoldDB" id="A0A7C8JJQ9"/>
<feature type="region of interest" description="Disordered" evidence="1">
    <location>
        <begin position="376"/>
        <end position="398"/>
    </location>
</feature>
<gene>
    <name evidence="3" type="ORF">TWF102_000044</name>
</gene>
<dbReference type="PANTHER" id="PTHR16861:SF4">
    <property type="entry name" value="SH3 DOMAIN PROTEIN (AFU_ORTHOLOGUE AFUA_1G13610)"/>
    <property type="match status" value="1"/>
</dbReference>
<sequence length="398" mass="42075">MGGRQQFIKSKKMHSSQPFSIPLAIITLLAALHPTLTLSQSTTTKPATLKLTTVAPYPTTWTVSANCFSEVSARDDNQETIYNMGCGAQVRKSCCPPGWSPGVVFGDITSTVGGSRGLCPSGYIDRPEWGGPTEGPVLTRAGSVERTIVCCPSGISLWSLFGLSQTPLCYTQNPSSRANSRLSDPYFVSTYARPFFLAVEAVVTATSSPPETTETTSNRPTTSGLGTTAGGSIPTETGGGGNGDDVDQGDKNGQGGKSGLSSGAIAGIVIGIIAPIAIGIIAFIFWRRKRTFGMGMMDRGIDPPVPPPPTQTSGDKFIPFDDSRSSGYGKVENGAYRYKLPAGSETILSSNAMGMRSGENEERRVAVFENAEKLPEPSENEAVYAQQNYKFGGPARAR</sequence>
<name>A0A7C8JJQ9_ORBOL</name>
<proteinExistence type="predicted"/>
<dbReference type="Proteomes" id="UP000475325">
    <property type="component" value="Unassembled WGS sequence"/>
</dbReference>
<evidence type="ECO:0000313" key="3">
    <source>
        <dbReference type="EMBL" id="KAF3113382.1"/>
    </source>
</evidence>
<keyword evidence="2" id="KW-0812">Transmembrane</keyword>
<dbReference type="PANTHER" id="PTHR16861">
    <property type="entry name" value="GLYCOPROTEIN 38"/>
    <property type="match status" value="1"/>
</dbReference>
<organism evidence="3 4">
    <name type="scientific">Orbilia oligospora</name>
    <name type="common">Nematode-trapping fungus</name>
    <name type="synonym">Arthrobotrys oligospora</name>
    <dbReference type="NCBI Taxonomy" id="2813651"/>
    <lineage>
        <taxon>Eukaryota</taxon>
        <taxon>Fungi</taxon>
        <taxon>Dikarya</taxon>
        <taxon>Ascomycota</taxon>
        <taxon>Pezizomycotina</taxon>
        <taxon>Orbiliomycetes</taxon>
        <taxon>Orbiliales</taxon>
        <taxon>Orbiliaceae</taxon>
        <taxon>Orbilia</taxon>
    </lineage>
</organism>
<reference evidence="3 4" key="1">
    <citation type="submission" date="2019-06" db="EMBL/GenBank/DDBJ databases">
        <authorList>
            <person name="Palmer J.M."/>
        </authorList>
    </citation>
    <scope>NUCLEOTIDE SEQUENCE [LARGE SCALE GENOMIC DNA]</scope>
    <source>
        <strain evidence="3 4">TWF102</strain>
    </source>
</reference>
<feature type="region of interest" description="Disordered" evidence="1">
    <location>
        <begin position="206"/>
        <end position="258"/>
    </location>
</feature>
<feature type="transmembrane region" description="Helical" evidence="2">
    <location>
        <begin position="264"/>
        <end position="286"/>
    </location>
</feature>
<evidence type="ECO:0000256" key="1">
    <source>
        <dbReference type="SAM" id="MobiDB-lite"/>
    </source>
</evidence>